<comment type="caution">
    <text evidence="2">The sequence shown here is derived from an EMBL/GenBank/DDBJ whole genome shotgun (WGS) entry which is preliminary data.</text>
</comment>
<sequence>MEPMGIDWRDVDPGEAKGLVAAYRDYCLVTCELAPNTTRQRLTLK</sequence>
<dbReference type="AlphaFoldDB" id="A0A3M3PSI1"/>
<organism evidence="2 4">
    <name type="scientific">Pseudomonas cannabina</name>
    <dbReference type="NCBI Taxonomy" id="86840"/>
    <lineage>
        <taxon>Bacteria</taxon>
        <taxon>Pseudomonadati</taxon>
        <taxon>Pseudomonadota</taxon>
        <taxon>Gammaproteobacteria</taxon>
        <taxon>Pseudomonadales</taxon>
        <taxon>Pseudomonadaceae</taxon>
        <taxon>Pseudomonas</taxon>
    </lineage>
</organism>
<name>A0A3M3PSI1_PSECA</name>
<dbReference type="Proteomes" id="UP000269335">
    <property type="component" value="Unassembled WGS sequence"/>
</dbReference>
<evidence type="ECO:0000313" key="4">
    <source>
        <dbReference type="Proteomes" id="UP000270524"/>
    </source>
</evidence>
<gene>
    <name evidence="2" type="ORF">ALQ51_102350</name>
    <name evidence="1" type="ORF">ALQ53_103764</name>
</gene>
<dbReference type="Proteomes" id="UP000270524">
    <property type="component" value="Unassembled WGS sequence"/>
</dbReference>
<evidence type="ECO:0000313" key="2">
    <source>
        <dbReference type="EMBL" id="RMO00264.1"/>
    </source>
</evidence>
<evidence type="ECO:0000313" key="3">
    <source>
        <dbReference type="Proteomes" id="UP000269335"/>
    </source>
</evidence>
<evidence type="ECO:0008006" key="5">
    <source>
        <dbReference type="Google" id="ProtNLM"/>
    </source>
</evidence>
<accession>A0A3M3PSI1</accession>
<proteinExistence type="predicted"/>
<protein>
    <recommendedName>
        <fullName evidence="5">GNAT family N-acetyltransferase</fullName>
    </recommendedName>
</protein>
<dbReference type="EMBL" id="RBPH01000294">
    <property type="protein sequence ID" value="RMN74936.1"/>
    <property type="molecule type" value="Genomic_DNA"/>
</dbReference>
<reference evidence="3 4" key="1">
    <citation type="submission" date="2018-08" db="EMBL/GenBank/DDBJ databases">
        <title>Recombination of ecologically and evolutionarily significant loci maintains genetic cohesion in the Pseudomonas syringae species complex.</title>
        <authorList>
            <person name="Dillon M."/>
            <person name="Thakur S."/>
            <person name="Almeida R.N.D."/>
            <person name="Weir B.S."/>
            <person name="Guttman D.S."/>
        </authorList>
    </citation>
    <scope>NUCLEOTIDE SEQUENCE [LARGE SCALE GENOMIC DNA]</scope>
    <source>
        <strain evidence="1 3">ICMP 15201</strain>
        <strain evidence="2 4">ICMP 15203</strain>
    </source>
</reference>
<evidence type="ECO:0000313" key="1">
    <source>
        <dbReference type="EMBL" id="RMN74936.1"/>
    </source>
</evidence>
<dbReference type="EMBL" id="RBPJ01000091">
    <property type="protein sequence ID" value="RMO00264.1"/>
    <property type="molecule type" value="Genomic_DNA"/>
</dbReference>